<dbReference type="STRING" id="186497.PF1068"/>
<accession>Q8U1Y6</accession>
<evidence type="ECO:0000313" key="1">
    <source>
        <dbReference type="EMBL" id="AAL81192.1"/>
    </source>
</evidence>
<dbReference type="KEGG" id="pfu:PF1068"/>
<sequence length="43" mass="4982">MIFSLSIFVEDRSINIRKPTISMGEYLSVSYSIHVIYGIHKVH</sequence>
<organism evidence="1 2">
    <name type="scientific">Pyrococcus furiosus (strain ATCC 43587 / DSM 3638 / JCM 8422 / Vc1)</name>
    <dbReference type="NCBI Taxonomy" id="186497"/>
    <lineage>
        <taxon>Archaea</taxon>
        <taxon>Methanobacteriati</taxon>
        <taxon>Methanobacteriota</taxon>
        <taxon>Thermococci</taxon>
        <taxon>Thermococcales</taxon>
        <taxon>Thermococcaceae</taxon>
        <taxon>Pyrococcus</taxon>
    </lineage>
</organism>
<dbReference type="AlphaFoldDB" id="Q8U1Y6"/>
<proteinExistence type="predicted"/>
<dbReference type="HOGENOM" id="CLU_3227970_0_0_2"/>
<name>Q8U1Y6_PYRFU</name>
<gene>
    <name evidence="1" type="ordered locus">PF1068</name>
</gene>
<keyword evidence="2" id="KW-1185">Reference proteome</keyword>
<reference evidence="1 2" key="1">
    <citation type="journal article" date="1999" name="Genetics">
        <title>Divergence of the hyperthermophilic archaea Pyrococcus furiosus and P. horikoshii inferred from complete genomic sequences.</title>
        <authorList>
            <person name="Maeder D.L."/>
            <person name="Weiss R.B."/>
            <person name="Dunn D.M."/>
            <person name="Cherry J.L."/>
            <person name="Gonzalez J.M."/>
            <person name="DiRuggiero J."/>
            <person name="Robb F.T."/>
        </authorList>
    </citation>
    <scope>NUCLEOTIDE SEQUENCE [LARGE SCALE GENOMIC DNA]</scope>
    <source>
        <strain evidence="2">ATCC 43587 / DSM 3638 / JCM 8422 / Vc1</strain>
    </source>
</reference>
<dbReference type="EMBL" id="AE009950">
    <property type="protein sequence ID" value="AAL81192.1"/>
    <property type="molecule type" value="Genomic_DNA"/>
</dbReference>
<protein>
    <submittedName>
        <fullName evidence="1">Uncharacterized protein</fullName>
    </submittedName>
</protein>
<dbReference type="PaxDb" id="186497-PF1068"/>
<dbReference type="Proteomes" id="UP000001013">
    <property type="component" value="Chromosome"/>
</dbReference>
<evidence type="ECO:0000313" key="2">
    <source>
        <dbReference type="Proteomes" id="UP000001013"/>
    </source>
</evidence>